<gene>
    <name evidence="2" type="ORF">PROFUN_16182</name>
</gene>
<proteinExistence type="predicted"/>
<comment type="caution">
    <text evidence="2">The sequence shown here is derived from an EMBL/GenBank/DDBJ whole genome shotgun (WGS) entry which is preliminary data.</text>
</comment>
<feature type="region of interest" description="Disordered" evidence="1">
    <location>
        <begin position="1"/>
        <end position="87"/>
    </location>
</feature>
<feature type="compositionally biased region" description="Basic residues" evidence="1">
    <location>
        <begin position="1"/>
        <end position="12"/>
    </location>
</feature>
<feature type="compositionally biased region" description="Acidic residues" evidence="1">
    <location>
        <begin position="63"/>
        <end position="78"/>
    </location>
</feature>
<keyword evidence="3" id="KW-1185">Reference proteome</keyword>
<feature type="compositionally biased region" description="Polar residues" evidence="1">
    <location>
        <begin position="23"/>
        <end position="34"/>
    </location>
</feature>
<accession>A0A2P6MR36</accession>
<feature type="compositionally biased region" description="Low complexity" evidence="1">
    <location>
        <begin position="36"/>
        <end position="49"/>
    </location>
</feature>
<dbReference type="AlphaFoldDB" id="A0A2P6MR36"/>
<organism evidence="2 3">
    <name type="scientific">Planoprotostelium fungivorum</name>
    <dbReference type="NCBI Taxonomy" id="1890364"/>
    <lineage>
        <taxon>Eukaryota</taxon>
        <taxon>Amoebozoa</taxon>
        <taxon>Evosea</taxon>
        <taxon>Variosea</taxon>
        <taxon>Cavosteliida</taxon>
        <taxon>Cavosteliaceae</taxon>
        <taxon>Planoprotostelium</taxon>
    </lineage>
</organism>
<evidence type="ECO:0000256" key="1">
    <source>
        <dbReference type="SAM" id="MobiDB-lite"/>
    </source>
</evidence>
<dbReference type="EMBL" id="MDYQ01000495">
    <property type="protein sequence ID" value="PRP74171.1"/>
    <property type="molecule type" value="Genomic_DNA"/>
</dbReference>
<feature type="non-terminal residue" evidence="2">
    <location>
        <position position="1"/>
    </location>
</feature>
<sequence length="126" mass="14217">VMPRSFKRKGRKSSTPPAKVARTPQSSERSNLTQVEEGSPSVPSSPTSESADREVASPIGGGEDNEREDDPNQPEAEENDHPPGMNRQLFRGWWLRGRVYTQHWAKSRSSFQLNRFSFTNIYGINL</sequence>
<dbReference type="Proteomes" id="UP000241769">
    <property type="component" value="Unassembled WGS sequence"/>
</dbReference>
<protein>
    <submittedName>
        <fullName evidence="2">Uncharacterized protein</fullName>
    </submittedName>
</protein>
<name>A0A2P6MR36_9EUKA</name>
<evidence type="ECO:0000313" key="2">
    <source>
        <dbReference type="EMBL" id="PRP74171.1"/>
    </source>
</evidence>
<reference evidence="2 3" key="1">
    <citation type="journal article" date="2018" name="Genome Biol. Evol.">
        <title>Multiple Roots of Fruiting Body Formation in Amoebozoa.</title>
        <authorList>
            <person name="Hillmann F."/>
            <person name="Forbes G."/>
            <person name="Novohradska S."/>
            <person name="Ferling I."/>
            <person name="Riege K."/>
            <person name="Groth M."/>
            <person name="Westermann M."/>
            <person name="Marz M."/>
            <person name="Spaller T."/>
            <person name="Winckler T."/>
            <person name="Schaap P."/>
            <person name="Glockner G."/>
        </authorList>
    </citation>
    <scope>NUCLEOTIDE SEQUENCE [LARGE SCALE GENOMIC DNA]</scope>
    <source>
        <strain evidence="2 3">Jena</strain>
    </source>
</reference>
<evidence type="ECO:0000313" key="3">
    <source>
        <dbReference type="Proteomes" id="UP000241769"/>
    </source>
</evidence>
<dbReference type="InParanoid" id="A0A2P6MR36"/>